<evidence type="ECO:0000313" key="2">
    <source>
        <dbReference type="Proteomes" id="UP000005778"/>
    </source>
</evidence>
<reference evidence="1 2" key="1">
    <citation type="submission" date="2011-09" db="EMBL/GenBank/DDBJ databases">
        <authorList>
            <consortium name="US DOE Joint Genome Institute (JGI-PGF)"/>
            <person name="Lucas S."/>
            <person name="Han J."/>
            <person name="Lapidus A."/>
            <person name="Cheng J.-F."/>
            <person name="Goodwin L."/>
            <person name="Pitluck S."/>
            <person name="Peters L."/>
            <person name="Land M.L."/>
            <person name="Hauser L."/>
            <person name="Orellana R."/>
            <person name="Lovley D."/>
            <person name="Woyke T.J."/>
        </authorList>
    </citation>
    <scope>NUCLEOTIDE SEQUENCE [LARGE SCALE GENOMIC DNA]</scope>
    <source>
        <strain evidence="1 2">2ac9</strain>
    </source>
</reference>
<dbReference type="STRING" id="879212.DespoDRAFT_02553"/>
<protein>
    <submittedName>
        <fullName evidence="1">Uncharacterized protein</fullName>
    </submittedName>
</protein>
<proteinExistence type="predicted"/>
<evidence type="ECO:0000313" key="1">
    <source>
        <dbReference type="EMBL" id="EIM64399.1"/>
    </source>
</evidence>
<dbReference type="AlphaFoldDB" id="I5B4I6"/>
<dbReference type="EMBL" id="CM001488">
    <property type="protein sequence ID" value="EIM64399.1"/>
    <property type="molecule type" value="Genomic_DNA"/>
</dbReference>
<accession>I5B4I6</accession>
<dbReference type="HOGENOM" id="CLU_721063_0_0_7"/>
<name>I5B4I6_9BACT</name>
<organism evidence="1 2">
    <name type="scientific">Desulfobacter postgatei 2ac9</name>
    <dbReference type="NCBI Taxonomy" id="879212"/>
    <lineage>
        <taxon>Bacteria</taxon>
        <taxon>Pseudomonadati</taxon>
        <taxon>Thermodesulfobacteriota</taxon>
        <taxon>Desulfobacteria</taxon>
        <taxon>Desulfobacterales</taxon>
        <taxon>Desulfobacteraceae</taxon>
        <taxon>Desulfobacter</taxon>
    </lineage>
</organism>
<sequence length="383" mass="43060">MYTRKQALALARQLRTCPPLSVKNDRKHEEQVRRHTAICPFCATALRDDIDALDILSEKLKTAFAKNPITPEMGPGQIRAIDPGLSCWRDNYFYNPPEVVVLETGPGNMVQVAQIWTDNALAGPGDLVLPERMRKGFSELFIEPWNIYTLNKSFLGACTGTLDPAVIDSVLKMADTPNWRPDWALPPMPMKENDPRIYFRELEIEVGYTFASMAVGTLVSGIETAGFPLELESLITRLKEKFSGIAWDWDPLNVEECLAALRLPSHVLPMAAADRDQKMLTAVYVCVDDRDLVEIRPVQCRIDYTAPPPDPYSASGVIEDLPDGIPADAFQCRIKESQNKRLSPCAWSWKDEEKRFVAVFDRPLSGDETLVLFIVHHTDSPFP</sequence>
<reference evidence="1 2" key="2">
    <citation type="submission" date="2012-02" db="EMBL/GenBank/DDBJ databases">
        <title>Improved High-Quality Draft sequence of Desulfobacter postgatei 2ac9.</title>
        <authorList>
            <consortium name="US DOE Joint Genome Institute"/>
            <person name="Lucas S."/>
            <person name="Han J."/>
            <person name="Lapidus A."/>
            <person name="Cheng J.-F."/>
            <person name="Goodwin L."/>
            <person name="Pitluck S."/>
            <person name="Peters L."/>
            <person name="Ovchinnikova G."/>
            <person name="Held B."/>
            <person name="Detter J.C."/>
            <person name="Han C."/>
            <person name="Tapia R."/>
            <person name="Land M."/>
            <person name="Hauser L."/>
            <person name="Kyrpides N."/>
            <person name="Ivanova N."/>
            <person name="Pagani I."/>
            <person name="Orellana R."/>
            <person name="Lovley D."/>
            <person name="Woyke T."/>
        </authorList>
    </citation>
    <scope>NUCLEOTIDE SEQUENCE [LARGE SCALE GENOMIC DNA]</scope>
    <source>
        <strain evidence="1 2">2ac9</strain>
    </source>
</reference>
<dbReference type="RefSeq" id="WP_004073950.1">
    <property type="nucleotide sequence ID" value="NZ_CM001488.1"/>
</dbReference>
<gene>
    <name evidence="1" type="ORF">DespoDRAFT_02553</name>
</gene>
<keyword evidence="2" id="KW-1185">Reference proteome</keyword>
<dbReference type="Proteomes" id="UP000005778">
    <property type="component" value="Chromosome"/>
</dbReference>
<dbReference type="OrthoDB" id="5422995at2"/>
<dbReference type="eggNOG" id="ENOG50334VQ">
    <property type="taxonomic scope" value="Bacteria"/>
</dbReference>